<dbReference type="InterPro" id="IPR012951">
    <property type="entry name" value="BBE"/>
</dbReference>
<evidence type="ECO:0000313" key="3">
    <source>
        <dbReference type="Proteomes" id="UP000186583"/>
    </source>
</evidence>
<dbReference type="AlphaFoldDB" id="A0A1Q8RR23"/>
<dbReference type="GO" id="GO:0016491">
    <property type="term" value="F:oxidoreductase activity"/>
    <property type="evidence" value="ECO:0007669"/>
    <property type="project" value="InterPro"/>
</dbReference>
<dbReference type="InterPro" id="IPR016169">
    <property type="entry name" value="FAD-bd_PCMH_sub2"/>
</dbReference>
<dbReference type="Pfam" id="PF08031">
    <property type="entry name" value="BBE"/>
    <property type="match status" value="1"/>
</dbReference>
<dbReference type="STRING" id="708187.A0A1Q8RR23"/>
<sequence length="65" mass="7747">MRWANVMEPDWQWSFFGPNYGRLRQIKARYDPARVFWCLQCVGSEDWTQTLSGRLCRAYDPLTTA</sequence>
<name>A0A1Q8RR23_9PEZI</name>
<feature type="domain" description="Berberine/berberine-like" evidence="1">
    <location>
        <begin position="4"/>
        <end position="40"/>
    </location>
</feature>
<comment type="caution">
    <text evidence="2">The sequence shown here is derived from an EMBL/GenBank/DDBJ whole genome shotgun (WGS) entry which is preliminary data.</text>
</comment>
<reference evidence="2 3" key="1">
    <citation type="submission" date="2016-11" db="EMBL/GenBank/DDBJ databases">
        <title>Draft Genome Assembly of Colletotrichum chlorophyti a pathogen of herbaceous plants.</title>
        <authorList>
            <person name="Gan P."/>
            <person name="Narusaka M."/>
            <person name="Tsushima A."/>
            <person name="Narusaka Y."/>
            <person name="Takano Y."/>
            <person name="Shirasu K."/>
        </authorList>
    </citation>
    <scope>NUCLEOTIDE SEQUENCE [LARGE SCALE GENOMIC DNA]</scope>
    <source>
        <strain evidence="2 3">NTL11</strain>
    </source>
</reference>
<dbReference type="Gene3D" id="3.30.465.10">
    <property type="match status" value="1"/>
</dbReference>
<proteinExistence type="predicted"/>
<organism evidence="2 3">
    <name type="scientific">Colletotrichum chlorophyti</name>
    <dbReference type="NCBI Taxonomy" id="708187"/>
    <lineage>
        <taxon>Eukaryota</taxon>
        <taxon>Fungi</taxon>
        <taxon>Dikarya</taxon>
        <taxon>Ascomycota</taxon>
        <taxon>Pezizomycotina</taxon>
        <taxon>Sordariomycetes</taxon>
        <taxon>Hypocreomycetidae</taxon>
        <taxon>Glomerellales</taxon>
        <taxon>Glomerellaceae</taxon>
        <taxon>Colletotrichum</taxon>
    </lineage>
</organism>
<dbReference type="OrthoDB" id="9983560at2759"/>
<dbReference type="EMBL" id="MPGH01000109">
    <property type="protein sequence ID" value="OLN86779.1"/>
    <property type="molecule type" value="Genomic_DNA"/>
</dbReference>
<keyword evidence="3" id="KW-1185">Reference proteome</keyword>
<dbReference type="GO" id="GO:0050660">
    <property type="term" value="F:flavin adenine dinucleotide binding"/>
    <property type="evidence" value="ECO:0007669"/>
    <property type="project" value="InterPro"/>
</dbReference>
<protein>
    <submittedName>
        <fullName evidence="2">Putative FAD-linked oxidoreductase-like protein 16</fullName>
    </submittedName>
</protein>
<accession>A0A1Q8RR23</accession>
<dbReference type="Proteomes" id="UP000186583">
    <property type="component" value="Unassembled WGS sequence"/>
</dbReference>
<evidence type="ECO:0000313" key="2">
    <source>
        <dbReference type="EMBL" id="OLN86779.1"/>
    </source>
</evidence>
<evidence type="ECO:0000259" key="1">
    <source>
        <dbReference type="Pfam" id="PF08031"/>
    </source>
</evidence>
<gene>
    <name evidence="2" type="ORF">CCHL11_07880</name>
</gene>